<dbReference type="EC" id="3.1.2.2" evidence="8"/>
<dbReference type="GO" id="GO:0098599">
    <property type="term" value="F:palmitoyl hydrolase activity"/>
    <property type="evidence" value="ECO:0007669"/>
    <property type="project" value="InterPro"/>
</dbReference>
<dbReference type="EnsemblMetazoa" id="AFAF018016-RA">
    <property type="protein sequence ID" value="AFAF018016-PA"/>
    <property type="gene ID" value="AFAF018016"/>
</dbReference>
<keyword evidence="4" id="KW-0378">Hydrolase</keyword>
<evidence type="ECO:0000256" key="5">
    <source>
        <dbReference type="ARBA" id="ARBA00023157"/>
    </source>
</evidence>
<dbReference type="Pfam" id="PF02089">
    <property type="entry name" value="Palm_thioest"/>
    <property type="match status" value="1"/>
</dbReference>
<keyword evidence="5" id="KW-1015">Disulfide bond</keyword>
<evidence type="ECO:0000256" key="1">
    <source>
        <dbReference type="ARBA" id="ARBA00004371"/>
    </source>
</evidence>
<comment type="function">
    <text evidence="10">Catalyzes the cleavage of thioester bonds from S-palmitoyl-CoA or S-palmitoyl-N-acetylcysteamine (unbranched structures) but does not have activity against palmitoylcysteine or palmitoylated proteins, branched structures or bulky head groups. Conversely, hydrolyzes both long and short chain fatty acyl-CoA substrate.</text>
</comment>
<dbReference type="SUPFAM" id="SSF53474">
    <property type="entry name" value="alpha/beta-Hydrolases"/>
    <property type="match status" value="1"/>
</dbReference>
<dbReference type="Gene3D" id="3.40.50.1820">
    <property type="entry name" value="alpha/beta hydrolase"/>
    <property type="match status" value="1"/>
</dbReference>
<keyword evidence="12" id="KW-1185">Reference proteome</keyword>
<proteinExistence type="inferred from homology"/>
<dbReference type="PANTHER" id="PTHR11247">
    <property type="entry name" value="PALMITOYL-PROTEIN THIOESTERASE/DOLICHYLDIPHOSPHATASE 1"/>
    <property type="match status" value="1"/>
</dbReference>
<dbReference type="STRING" id="69004.A0A182QW16"/>
<dbReference type="PANTHER" id="PTHR11247:SF27">
    <property type="entry name" value="LYSOSOMAL THIOESTERASE PPT2"/>
    <property type="match status" value="1"/>
</dbReference>
<dbReference type="FunFam" id="3.40.50.1820:FF:000037">
    <property type="entry name" value="Lysosomal thioesterase PPT2 homolog"/>
    <property type="match status" value="1"/>
</dbReference>
<dbReference type="GO" id="GO:0016790">
    <property type="term" value="F:thiolester hydrolase activity"/>
    <property type="evidence" value="ECO:0007669"/>
    <property type="project" value="UniProtKB-ARBA"/>
</dbReference>
<comment type="similarity">
    <text evidence="2">Belongs to the palmitoyl-protein thioesterase family.</text>
</comment>
<comment type="catalytic activity">
    <reaction evidence="9">
        <text>S-hexadecanoyl-N-acetylcysteamine + H2O = N-acetylcysteamine + hexadecanoate + H(+)</text>
        <dbReference type="Rhea" id="RHEA:84099"/>
        <dbReference type="ChEBI" id="CHEBI:7896"/>
        <dbReference type="ChEBI" id="CHEBI:15377"/>
        <dbReference type="ChEBI" id="CHEBI:15378"/>
        <dbReference type="ChEBI" id="CHEBI:74410"/>
        <dbReference type="ChEBI" id="CHEBI:233601"/>
    </reaction>
</comment>
<dbReference type="GO" id="GO:0005764">
    <property type="term" value="C:lysosome"/>
    <property type="evidence" value="ECO:0007669"/>
    <property type="project" value="UniProtKB-SubCell"/>
</dbReference>
<evidence type="ECO:0000313" key="11">
    <source>
        <dbReference type="EnsemblMetazoa" id="AFAF018016-PA"/>
    </source>
</evidence>
<name>A0A182QW16_9DIPT</name>
<dbReference type="InterPro" id="IPR002472">
    <property type="entry name" value="Palm_thioest"/>
</dbReference>
<evidence type="ECO:0000313" key="12">
    <source>
        <dbReference type="Proteomes" id="UP000075886"/>
    </source>
</evidence>
<dbReference type="AlphaFoldDB" id="A0A182QW16"/>
<evidence type="ECO:0000256" key="10">
    <source>
        <dbReference type="ARBA" id="ARBA00093353"/>
    </source>
</evidence>
<evidence type="ECO:0000256" key="9">
    <source>
        <dbReference type="ARBA" id="ARBA00093223"/>
    </source>
</evidence>
<protein>
    <recommendedName>
        <fullName evidence="8">palmitoyl-CoA hydrolase</fullName>
        <ecNumber evidence="8">3.1.2.2</ecNumber>
    </recommendedName>
</protein>
<keyword evidence="3" id="KW-0732">Signal</keyword>
<accession>A0A182QW16</accession>
<evidence type="ECO:0000256" key="3">
    <source>
        <dbReference type="ARBA" id="ARBA00022729"/>
    </source>
</evidence>
<dbReference type="Proteomes" id="UP000075886">
    <property type="component" value="Unassembled WGS sequence"/>
</dbReference>
<keyword evidence="7" id="KW-0458">Lysosome</keyword>
<evidence type="ECO:0000256" key="7">
    <source>
        <dbReference type="ARBA" id="ARBA00023228"/>
    </source>
</evidence>
<dbReference type="EMBL" id="AXCN02000619">
    <property type="status" value="NOT_ANNOTATED_CDS"/>
    <property type="molecule type" value="Genomic_DNA"/>
</dbReference>
<sequence>MIMIMTVDLGHVLLVHGKKLQDLYKVPFFPEIIFCKMIKALGVLVLCVKISLTLAYRPVFIYHGILTGADSMKHLVKRIETIHPDTVVYNFERFGGWSSLENAWHQVLEAQTNLKAVCDLHPEEGINMIGYSQGGLLGRAVLQTYPDHCVKTFISLSSPQAGQFGDDFLHLIFPSLVAKTAYQLFYTYVGQHTSVGNYWNDPNHQDLFEEYSIFLPYINNHIISTNSSQFRDTLLRLDRLVLIGGPDDGVITPWESSHFSFYNESFAVVPLQESLIYIEDLIGLKTLEENGRLDIIERKNVHHYEWHRRDDIIDSVILPYLD</sequence>
<reference evidence="11" key="2">
    <citation type="submission" date="2020-05" db="UniProtKB">
        <authorList>
            <consortium name="EnsemblMetazoa"/>
        </authorList>
    </citation>
    <scope>IDENTIFICATION</scope>
    <source>
        <strain evidence="11">FAR1</strain>
    </source>
</reference>
<dbReference type="InterPro" id="IPR029058">
    <property type="entry name" value="AB_hydrolase_fold"/>
</dbReference>
<comment type="subcellular location">
    <subcellularLocation>
        <location evidence="1">Lysosome</location>
    </subcellularLocation>
</comment>
<evidence type="ECO:0000256" key="4">
    <source>
        <dbReference type="ARBA" id="ARBA00022801"/>
    </source>
</evidence>
<dbReference type="VEuPathDB" id="VectorBase:AFAF018016"/>
<dbReference type="PRINTS" id="PR00414">
    <property type="entry name" value="PPTHIESTRASE"/>
</dbReference>
<evidence type="ECO:0000256" key="6">
    <source>
        <dbReference type="ARBA" id="ARBA00023180"/>
    </source>
</evidence>
<evidence type="ECO:0000256" key="2">
    <source>
        <dbReference type="ARBA" id="ARBA00010758"/>
    </source>
</evidence>
<evidence type="ECO:0000256" key="8">
    <source>
        <dbReference type="ARBA" id="ARBA00038848"/>
    </source>
</evidence>
<reference evidence="12" key="1">
    <citation type="submission" date="2014-01" db="EMBL/GenBank/DDBJ databases">
        <title>The Genome Sequence of Anopheles farauti FAR1 (V2).</title>
        <authorList>
            <consortium name="The Broad Institute Genomics Platform"/>
            <person name="Neafsey D.E."/>
            <person name="Besansky N."/>
            <person name="Howell P."/>
            <person name="Walton C."/>
            <person name="Young S.K."/>
            <person name="Zeng Q."/>
            <person name="Gargeya S."/>
            <person name="Fitzgerald M."/>
            <person name="Haas B."/>
            <person name="Abouelleil A."/>
            <person name="Allen A.W."/>
            <person name="Alvarado L."/>
            <person name="Arachchi H.M."/>
            <person name="Berlin A.M."/>
            <person name="Chapman S.B."/>
            <person name="Gainer-Dewar J."/>
            <person name="Goldberg J."/>
            <person name="Griggs A."/>
            <person name="Gujja S."/>
            <person name="Hansen M."/>
            <person name="Howarth C."/>
            <person name="Imamovic A."/>
            <person name="Ireland A."/>
            <person name="Larimer J."/>
            <person name="McCowan C."/>
            <person name="Murphy C."/>
            <person name="Pearson M."/>
            <person name="Poon T.W."/>
            <person name="Priest M."/>
            <person name="Roberts A."/>
            <person name="Saif S."/>
            <person name="Shea T."/>
            <person name="Sisk P."/>
            <person name="Sykes S."/>
            <person name="Wortman J."/>
            <person name="Nusbaum C."/>
            <person name="Birren B."/>
        </authorList>
    </citation>
    <scope>NUCLEOTIDE SEQUENCE [LARGE SCALE GENOMIC DNA]</scope>
    <source>
        <strain evidence="12">FAR1</strain>
    </source>
</reference>
<keyword evidence="6" id="KW-0325">Glycoprotein</keyword>
<organism evidence="11 12">
    <name type="scientific">Anopheles farauti</name>
    <dbReference type="NCBI Taxonomy" id="69004"/>
    <lineage>
        <taxon>Eukaryota</taxon>
        <taxon>Metazoa</taxon>
        <taxon>Ecdysozoa</taxon>
        <taxon>Arthropoda</taxon>
        <taxon>Hexapoda</taxon>
        <taxon>Insecta</taxon>
        <taxon>Pterygota</taxon>
        <taxon>Neoptera</taxon>
        <taxon>Endopterygota</taxon>
        <taxon>Diptera</taxon>
        <taxon>Nematocera</taxon>
        <taxon>Culicoidea</taxon>
        <taxon>Culicidae</taxon>
        <taxon>Anophelinae</taxon>
        <taxon>Anopheles</taxon>
    </lineage>
</organism>